<dbReference type="AlphaFoldDB" id="A0A1I8EDX5"/>
<feature type="transmembrane region" description="Helical" evidence="1">
    <location>
        <begin position="512"/>
        <end position="539"/>
    </location>
</feature>
<feature type="transmembrane region" description="Helical" evidence="1">
    <location>
        <begin position="318"/>
        <end position="340"/>
    </location>
</feature>
<feature type="transmembrane region" description="Helical" evidence="1">
    <location>
        <begin position="582"/>
        <end position="607"/>
    </location>
</feature>
<feature type="transmembrane region" description="Helical" evidence="1">
    <location>
        <begin position="261"/>
        <end position="282"/>
    </location>
</feature>
<evidence type="ECO:0000313" key="2">
    <source>
        <dbReference type="WBParaSite" id="maker-PairedContig_1641-snap-gene-0.14-mRNA-1"/>
    </source>
</evidence>
<sequence>MTARSTYFYQIQEPIIHYPIVATFFQTCNVILIIVGLTAVGLAASQFWNVSVNNYRRIDLRLLNWIYVLAGLVGLYTLSWNHGIVVAKTVHCVSVAVAIYSTAFYCVTLFRIVHLHSALMQEQPNLQNEMQGGEIRENFTTKLVICSLMIFVPVTACLAAVVAAALLDRLIVVSQPTWPQYSRDQNKKYRANRLGLTVLAAIKLFSALCALALAVFVEYEHQLVSNKSLFVLIALDHIAALLTIVSAVVDLHSAIINKQSAANYKVAIGMSVIAAVWCLKSLDIEMYPYYYGDIQIWRAVGAVPRNGTQIYGTVDRTYLIIIMEGFLVVLFAVLFGLNLLSAVQGSKCIQYEYYDEDSMIRRNVSLQSRCLGLLHFIWGMLLMVLVVLGLIEVPWNANYIGADLMWLAVLLFATGILYITHSGSQLSIHFLLGFICFTCALEKMCSSINLTYQSATYPAFIRGPQDAFLGRLVLHSVQLMVDTILGNSHGIFFRYDIWSRVETAISSSSMHLILLLGNMFYGVVLVGCNVVFTLVYWLFSESLVEIPFFHMGNGLLVFGISILQALSLCYPALLLSVATLNVIAASVALFMVSYAISNTYFLAAILFTVEGFHWVIIEVALILTACASIACVICTFFSTFAVARIDRIFNAPYLLLVAQMPPCIYVSKQNFLYAACHKPTSSTSTIVLCEDNNYGTQRTLVSPQLQTPPIRHMEEQSIYWSTDENPYYYQASKRYYDQPYRIDSGFYGYALVSPQMFDSPYAVMAADSSGRVDSGRYLRSVNSSAAQTRIGHIFS</sequence>
<feature type="transmembrane region" description="Helical" evidence="1">
    <location>
        <begin position="194"/>
        <end position="217"/>
    </location>
</feature>
<feature type="transmembrane region" description="Helical" evidence="1">
    <location>
        <begin position="551"/>
        <end position="575"/>
    </location>
</feature>
<name>A0A1I8EDX5_WUCBA</name>
<dbReference type="WBParaSite" id="maker-PairedContig_1641-snap-gene-0.14-mRNA-1">
    <property type="protein sequence ID" value="maker-PairedContig_1641-snap-gene-0.14-mRNA-1"/>
    <property type="gene ID" value="maker-PairedContig_1641-snap-gene-0.14"/>
</dbReference>
<dbReference type="STRING" id="6293.A0A1I8EDX5"/>
<feature type="transmembrane region" description="Helical" evidence="1">
    <location>
        <begin position="397"/>
        <end position="419"/>
    </location>
</feature>
<feature type="transmembrane region" description="Helical" evidence="1">
    <location>
        <begin position="62"/>
        <end position="80"/>
    </location>
</feature>
<keyword evidence="1" id="KW-0812">Transmembrane</keyword>
<feature type="transmembrane region" description="Helical" evidence="1">
    <location>
        <begin position="370"/>
        <end position="391"/>
    </location>
</feature>
<organism evidence="2">
    <name type="scientific">Wuchereria bancrofti</name>
    <dbReference type="NCBI Taxonomy" id="6293"/>
    <lineage>
        <taxon>Eukaryota</taxon>
        <taxon>Metazoa</taxon>
        <taxon>Ecdysozoa</taxon>
        <taxon>Nematoda</taxon>
        <taxon>Chromadorea</taxon>
        <taxon>Rhabditida</taxon>
        <taxon>Spirurina</taxon>
        <taxon>Spiruromorpha</taxon>
        <taxon>Filarioidea</taxon>
        <taxon>Onchocercidae</taxon>
        <taxon>Wuchereria</taxon>
    </lineage>
</organism>
<reference evidence="2" key="1">
    <citation type="submission" date="2016-11" db="UniProtKB">
        <authorList>
            <consortium name="WormBaseParasite"/>
        </authorList>
    </citation>
    <scope>IDENTIFICATION</scope>
    <source>
        <strain evidence="2">pt0022</strain>
    </source>
</reference>
<evidence type="ECO:0000256" key="1">
    <source>
        <dbReference type="SAM" id="Phobius"/>
    </source>
</evidence>
<protein>
    <submittedName>
        <fullName evidence="2">Uncharacterized protein</fullName>
    </submittedName>
</protein>
<keyword evidence="1" id="KW-0472">Membrane</keyword>
<feature type="transmembrane region" description="Helical" evidence="1">
    <location>
        <begin position="229"/>
        <end position="249"/>
    </location>
</feature>
<keyword evidence="1" id="KW-1133">Transmembrane helix</keyword>
<proteinExistence type="predicted"/>
<feature type="transmembrane region" description="Helical" evidence="1">
    <location>
        <begin position="20"/>
        <end position="42"/>
    </location>
</feature>
<feature type="transmembrane region" description="Helical" evidence="1">
    <location>
        <begin position="619"/>
        <end position="643"/>
    </location>
</feature>
<feature type="transmembrane region" description="Helical" evidence="1">
    <location>
        <begin position="148"/>
        <end position="173"/>
    </location>
</feature>
<feature type="transmembrane region" description="Helical" evidence="1">
    <location>
        <begin position="92"/>
        <end position="113"/>
    </location>
</feature>
<accession>A0A1I8EDX5</accession>